<accession>A0A1I3PVM2</accession>
<dbReference type="Pfam" id="PF13175">
    <property type="entry name" value="AAA_15"/>
    <property type="match status" value="1"/>
</dbReference>
<dbReference type="Proteomes" id="UP000183018">
    <property type="component" value="Unassembled WGS sequence"/>
</dbReference>
<dbReference type="PANTHER" id="PTHR43581:SF2">
    <property type="entry name" value="EXCINUCLEASE ATPASE SUBUNIT"/>
    <property type="match status" value="1"/>
</dbReference>
<evidence type="ECO:0000313" key="2">
    <source>
        <dbReference type="EMBL" id="SFJ25392.1"/>
    </source>
</evidence>
<organism evidence="2 3">
    <name type="scientific">Phytopseudomonas argentinensis</name>
    <dbReference type="NCBI Taxonomy" id="289370"/>
    <lineage>
        <taxon>Bacteria</taxon>
        <taxon>Pseudomonadati</taxon>
        <taxon>Pseudomonadota</taxon>
        <taxon>Gammaproteobacteria</taxon>
        <taxon>Pseudomonadales</taxon>
        <taxon>Pseudomonadaceae</taxon>
        <taxon>Phytopseudomonas</taxon>
    </lineage>
</organism>
<dbReference type="RefSeq" id="WP_074889550.1">
    <property type="nucleotide sequence ID" value="NZ_FORC01000006.1"/>
</dbReference>
<sequence>MINHISFENYKAFETGALDLRPITIILGANSTGKSSILQLILLFAQSFQSGDDYAGAFKLNSKYVSLGEGVNILRDHKKNNELCVKFDITQIDYSEKQRITSALQEYAFVSDHFGTSEKMFPEIMSRCEDSKGDTKALRDIFSELKNEYEKSIKIEAKGKLKKQHKLQSFLKKEDISELSDLIDMCANSNNTTPITGVGYHFFLDEKTEAIHVKEVTVYSNNAILISYSNRRNNGYKAHDLESDLFEKSIIEKNRVTFGRSKKIDGFEITGPVDSKRTSFLGMNLIASPKSMIEEIFNITNRAIEAKFRTGLINHVSPLRGFPQRYYMIDQSYTRESLNTKEGDSLADALKRNPEIKRNVNTWLNTFNLAVDVEALKDIIHSIKINQNDLHLDLTDVGFGISQVLPVIVQGFLSKPSSITIIEQPEIHLHPKMQAELADLFIDIVKQSEKVLLIETHSEALLKRLRRRISEGSIPAKDVAIYFVSGKSQGKKGAIRKIEVEEKGAFEWPKDFTETEIEDTIEFMKNQKND</sequence>
<reference evidence="3" key="1">
    <citation type="submission" date="2016-10" db="EMBL/GenBank/DDBJ databases">
        <authorList>
            <person name="Varghese N."/>
            <person name="Submissions S."/>
        </authorList>
    </citation>
    <scope>NUCLEOTIDE SEQUENCE [LARGE SCALE GENOMIC DNA]</scope>
    <source>
        <strain evidence="3">LMG 22563</strain>
    </source>
</reference>
<proteinExistence type="predicted"/>
<dbReference type="AlphaFoldDB" id="A0A1I3PVM2"/>
<dbReference type="Gene3D" id="3.40.50.300">
    <property type="entry name" value="P-loop containing nucleotide triphosphate hydrolases"/>
    <property type="match status" value="1"/>
</dbReference>
<evidence type="ECO:0000259" key="1">
    <source>
        <dbReference type="Pfam" id="PF13175"/>
    </source>
</evidence>
<dbReference type="InterPro" id="IPR027417">
    <property type="entry name" value="P-loop_NTPase"/>
</dbReference>
<dbReference type="EMBL" id="FORC01000006">
    <property type="protein sequence ID" value="SFJ25392.1"/>
    <property type="molecule type" value="Genomic_DNA"/>
</dbReference>
<keyword evidence="3" id="KW-1185">Reference proteome</keyword>
<evidence type="ECO:0000313" key="3">
    <source>
        <dbReference type="Proteomes" id="UP000183018"/>
    </source>
</evidence>
<dbReference type="SUPFAM" id="SSF52540">
    <property type="entry name" value="P-loop containing nucleoside triphosphate hydrolases"/>
    <property type="match status" value="1"/>
</dbReference>
<dbReference type="InterPro" id="IPR041685">
    <property type="entry name" value="AAA_GajA/Old/RecF-like"/>
</dbReference>
<dbReference type="InterPro" id="IPR051396">
    <property type="entry name" value="Bact_Antivir_Def_Nuclease"/>
</dbReference>
<protein>
    <submittedName>
        <fullName evidence="2">AAA ATPase domain-containing protein</fullName>
    </submittedName>
</protein>
<gene>
    <name evidence="2" type="ORF">SAMN05216602_4472</name>
</gene>
<dbReference type="PANTHER" id="PTHR43581">
    <property type="entry name" value="ATP/GTP PHOSPHATASE"/>
    <property type="match status" value="1"/>
</dbReference>
<dbReference type="OrthoDB" id="3322489at2"/>
<feature type="domain" description="Endonuclease GajA/Old nuclease/RecF-like AAA" evidence="1">
    <location>
        <begin position="1"/>
        <end position="461"/>
    </location>
</feature>
<name>A0A1I3PVM2_9GAMM</name>